<evidence type="ECO:0000313" key="7">
    <source>
        <dbReference type="Proteomes" id="UP000467132"/>
    </source>
</evidence>
<protein>
    <submittedName>
        <fullName evidence="6">ArsR family transcriptional regulator</fullName>
    </submittedName>
</protein>
<dbReference type="InterPro" id="IPR036390">
    <property type="entry name" value="WH_DNA-bd_sf"/>
</dbReference>
<evidence type="ECO:0000313" key="6">
    <source>
        <dbReference type="EMBL" id="NBI06327.1"/>
    </source>
</evidence>
<dbReference type="NCBIfam" id="NF033788">
    <property type="entry name" value="HTH_metalloreg"/>
    <property type="match status" value="1"/>
</dbReference>
<comment type="caution">
    <text evidence="6">The sequence shown here is derived from an EMBL/GenBank/DDBJ whole genome shotgun (WGS) entry which is preliminary data.</text>
</comment>
<dbReference type="PRINTS" id="PR00778">
    <property type="entry name" value="HTHARSR"/>
</dbReference>
<dbReference type="OrthoDB" id="9794330at2"/>
<gene>
    <name evidence="6" type="ORF">D3Z33_05565</name>
</gene>
<name>A0A845QU04_9CLOT</name>
<dbReference type="RefSeq" id="WP_160196796.1">
    <property type="nucleotide sequence ID" value="NZ_QXXA01000005.1"/>
</dbReference>
<evidence type="ECO:0000259" key="5">
    <source>
        <dbReference type="PROSITE" id="PS50987"/>
    </source>
</evidence>
<dbReference type="Proteomes" id="UP000467132">
    <property type="component" value="Unassembled WGS sequence"/>
</dbReference>
<dbReference type="InterPro" id="IPR001845">
    <property type="entry name" value="HTH_ArsR_DNA-bd_dom"/>
</dbReference>
<dbReference type="PANTHER" id="PTHR43132">
    <property type="entry name" value="ARSENICAL RESISTANCE OPERON REPRESSOR ARSR-RELATED"/>
    <property type="match status" value="1"/>
</dbReference>
<dbReference type="AlphaFoldDB" id="A0A845QU04"/>
<dbReference type="Gene3D" id="1.10.10.10">
    <property type="entry name" value="Winged helix-like DNA-binding domain superfamily/Winged helix DNA-binding domain"/>
    <property type="match status" value="1"/>
</dbReference>
<evidence type="ECO:0000256" key="2">
    <source>
        <dbReference type="ARBA" id="ARBA00023125"/>
    </source>
</evidence>
<dbReference type="InterPro" id="IPR011991">
    <property type="entry name" value="ArsR-like_HTH"/>
</dbReference>
<evidence type="ECO:0000256" key="4">
    <source>
        <dbReference type="ARBA" id="ARBA00043263"/>
    </source>
</evidence>
<evidence type="ECO:0000256" key="1">
    <source>
        <dbReference type="ARBA" id="ARBA00023015"/>
    </source>
</evidence>
<keyword evidence="3" id="KW-0804">Transcription</keyword>
<proteinExistence type="predicted"/>
<dbReference type="InterPro" id="IPR051011">
    <property type="entry name" value="Metal_resp_trans_reg"/>
</dbReference>
<keyword evidence="4" id="KW-0105">Cadmium resistance</keyword>
<dbReference type="SMART" id="SM00418">
    <property type="entry name" value="HTH_ARSR"/>
    <property type="match status" value="1"/>
</dbReference>
<feature type="domain" description="HTH arsR-type" evidence="5">
    <location>
        <begin position="26"/>
        <end position="119"/>
    </location>
</feature>
<dbReference type="PANTHER" id="PTHR43132:SF6">
    <property type="entry name" value="HTH-TYPE TRANSCRIPTIONAL REPRESSOR CZRA"/>
    <property type="match status" value="1"/>
</dbReference>
<dbReference type="SUPFAM" id="SSF46785">
    <property type="entry name" value="Winged helix' DNA-binding domain"/>
    <property type="match status" value="1"/>
</dbReference>
<dbReference type="GO" id="GO:0003700">
    <property type="term" value="F:DNA-binding transcription factor activity"/>
    <property type="evidence" value="ECO:0007669"/>
    <property type="project" value="InterPro"/>
</dbReference>
<keyword evidence="1" id="KW-0805">Transcription regulation</keyword>
<dbReference type="PROSITE" id="PS00846">
    <property type="entry name" value="HTH_ARSR_1"/>
    <property type="match status" value="1"/>
</dbReference>
<accession>A0A845QU04</accession>
<dbReference type="InterPro" id="IPR018334">
    <property type="entry name" value="ArsR_HTH"/>
</dbReference>
<dbReference type="CDD" id="cd00090">
    <property type="entry name" value="HTH_ARSR"/>
    <property type="match status" value="1"/>
</dbReference>
<reference evidence="6 7" key="1">
    <citation type="submission" date="2018-08" db="EMBL/GenBank/DDBJ databases">
        <title>Murine metabolic-syndrome-specific gut microbial biobank.</title>
        <authorList>
            <person name="Liu C."/>
        </authorList>
    </citation>
    <scope>NUCLEOTIDE SEQUENCE [LARGE SCALE GENOMIC DNA]</scope>
    <source>
        <strain evidence="6 7">583</strain>
    </source>
</reference>
<dbReference type="PROSITE" id="PS50987">
    <property type="entry name" value="HTH_ARSR_2"/>
    <property type="match status" value="1"/>
</dbReference>
<dbReference type="Pfam" id="PF01022">
    <property type="entry name" value="HTH_5"/>
    <property type="match status" value="1"/>
</dbReference>
<evidence type="ECO:0000256" key="3">
    <source>
        <dbReference type="ARBA" id="ARBA00023163"/>
    </source>
</evidence>
<organism evidence="6 7">
    <name type="scientific">Senegalia massiliensis</name>
    <dbReference type="NCBI Taxonomy" id="1720316"/>
    <lineage>
        <taxon>Bacteria</taxon>
        <taxon>Bacillati</taxon>
        <taxon>Bacillota</taxon>
        <taxon>Clostridia</taxon>
        <taxon>Eubacteriales</taxon>
        <taxon>Clostridiaceae</taxon>
        <taxon>Senegalia</taxon>
    </lineage>
</organism>
<keyword evidence="2" id="KW-0238">DNA-binding</keyword>
<sequence length="119" mass="13741">MTKDIPVCNCNEIHEDVLKNVKNDLPKDNCLLNLADFFKVFGDSTRIKIIYALYESEMCVCDIAELLDMTQSAISHQLRTLKDKGVVKYRKEGRTVFYSLDDEHIYEILNSGLTHICHK</sequence>
<dbReference type="GO" id="GO:0003677">
    <property type="term" value="F:DNA binding"/>
    <property type="evidence" value="ECO:0007669"/>
    <property type="project" value="UniProtKB-KW"/>
</dbReference>
<dbReference type="EMBL" id="QXXA01000005">
    <property type="protein sequence ID" value="NBI06327.1"/>
    <property type="molecule type" value="Genomic_DNA"/>
</dbReference>
<dbReference type="GO" id="GO:0046686">
    <property type="term" value="P:response to cadmium ion"/>
    <property type="evidence" value="ECO:0007669"/>
    <property type="project" value="UniProtKB-KW"/>
</dbReference>
<dbReference type="InterPro" id="IPR036388">
    <property type="entry name" value="WH-like_DNA-bd_sf"/>
</dbReference>
<keyword evidence="7" id="KW-1185">Reference proteome</keyword>